<comment type="caution">
    <text evidence="5">The sequence shown here is derived from an EMBL/GenBank/DDBJ whole genome shotgun (WGS) entry which is preliminary data.</text>
</comment>
<feature type="domain" description="Acetyl-coenzyme A synthetase N-terminal" evidence="4">
    <location>
        <begin position="9"/>
        <end position="67"/>
    </location>
</feature>
<dbReference type="EMBL" id="JAUEPP010000002">
    <property type="protein sequence ID" value="KAK3351462.1"/>
    <property type="molecule type" value="Genomic_DNA"/>
</dbReference>
<dbReference type="Pfam" id="PF00501">
    <property type="entry name" value="AMP-binding"/>
    <property type="match status" value="1"/>
</dbReference>
<dbReference type="Gene3D" id="3.40.50.12780">
    <property type="entry name" value="N-terminal domain of ligase-like"/>
    <property type="match status" value="1"/>
</dbReference>
<dbReference type="RefSeq" id="XP_062684757.1">
    <property type="nucleotide sequence ID" value="XM_062820696.1"/>
</dbReference>
<dbReference type="InterPro" id="IPR020845">
    <property type="entry name" value="AMP-binding_CS"/>
</dbReference>
<name>A0AAE0JLZ0_9PEZI</name>
<organism evidence="5 6">
    <name type="scientific">Neurospora tetraspora</name>
    <dbReference type="NCBI Taxonomy" id="94610"/>
    <lineage>
        <taxon>Eukaryota</taxon>
        <taxon>Fungi</taxon>
        <taxon>Dikarya</taxon>
        <taxon>Ascomycota</taxon>
        <taxon>Pezizomycotina</taxon>
        <taxon>Sordariomycetes</taxon>
        <taxon>Sordariomycetidae</taxon>
        <taxon>Sordariales</taxon>
        <taxon>Sordariaceae</taxon>
        <taxon>Neurospora</taxon>
    </lineage>
</organism>
<feature type="domain" description="AMP-binding enzyme C-terminal" evidence="3">
    <location>
        <begin position="552"/>
        <end position="633"/>
    </location>
</feature>
<dbReference type="PROSITE" id="PS00455">
    <property type="entry name" value="AMP_BINDING"/>
    <property type="match status" value="1"/>
</dbReference>
<evidence type="ECO:0000259" key="4">
    <source>
        <dbReference type="Pfam" id="PF16177"/>
    </source>
</evidence>
<dbReference type="Pfam" id="PF16177">
    <property type="entry name" value="ACAS_N"/>
    <property type="match status" value="1"/>
</dbReference>
<sequence>MAHPQDEAQHLSLTDPETFWGHQAEQLHWHKKPSAVLKRTTKNLKSGTSHNHWEWFPDGEISTCYNCIDRHVLAGRGDQPAILYDSPVTNTKQRLTYKQLLTEVETFAGVLREEGVKKGDVVLVYMPMVPATLIGILAVNRLGAIHAVVFGGFASTALAQRIEASRPVAILTASCGIEGNKGPVSYRAYIEEAISISSFKPPKTIIWQREQLVWRPIKKTEGERDWHKLVKSARSRNVKAECVPVRSADPIYIIYTSGTTGLPKGVVRDTGGHAVGLHMSISYLFGIHGPGDVMGCFSDIGWVVSHSYTLYGPLLTGAATVLYEGKPVGTPDASAFWRLAEEYKINTMFTAPTALRAIRKEDPDNVFITKIGKRGGLKSLKALFLAGERSEPAIITMYQDLLKRYGAAGSQVVDNWWSSESGSPISGVALVPHAGKNRKTNVKDHPPLPIKPGSAGKAMPGFDVRVVDDEGNEVPKGNMGNIVLGLPLAPTAFRTLWEDEERFYKSYMIRFNGKWVDTGDAGYVDQQGYIHIMARTDDIINVAAHRLSTGTLEQAVTSHPLVTEACVVSIPDALKGQLPFAFVSTSDSSGDVKSDEQLFQEIQKLVRAQVGAIASLGGMIRGKGMIPKTRSGKTLRRVLRELLENAVHDEFDKPVNVPSTVEDPSVVDVAREKVREYWHEKGGLHAAIEARAKL</sequence>
<accession>A0AAE0JLZ0</accession>
<dbReference type="Pfam" id="PF13193">
    <property type="entry name" value="AMP-binding_C"/>
    <property type="match status" value="1"/>
</dbReference>
<reference evidence="5" key="2">
    <citation type="submission" date="2023-06" db="EMBL/GenBank/DDBJ databases">
        <authorList>
            <consortium name="Lawrence Berkeley National Laboratory"/>
            <person name="Haridas S."/>
            <person name="Hensen N."/>
            <person name="Bonometti L."/>
            <person name="Westerberg I."/>
            <person name="Brannstrom I.O."/>
            <person name="Guillou S."/>
            <person name="Cros-Aarteil S."/>
            <person name="Calhoun S."/>
            <person name="Kuo A."/>
            <person name="Mondo S."/>
            <person name="Pangilinan J."/>
            <person name="Riley R."/>
            <person name="Labutti K."/>
            <person name="Andreopoulos B."/>
            <person name="Lipzen A."/>
            <person name="Chen C."/>
            <person name="Yanf M."/>
            <person name="Daum C."/>
            <person name="Ng V."/>
            <person name="Clum A."/>
            <person name="Steindorff A."/>
            <person name="Ohm R."/>
            <person name="Martin F."/>
            <person name="Silar P."/>
            <person name="Natvig D."/>
            <person name="Lalanne C."/>
            <person name="Gautier V."/>
            <person name="Ament-Velasquez S.L."/>
            <person name="Kruys A."/>
            <person name="Hutchinson M.I."/>
            <person name="Powell A.J."/>
            <person name="Barry K."/>
            <person name="Miller A.N."/>
            <person name="Grigoriev I.V."/>
            <person name="Debuchy R."/>
            <person name="Gladieux P."/>
            <person name="Thoren M.H."/>
            <person name="Johannesson H."/>
        </authorList>
    </citation>
    <scope>NUCLEOTIDE SEQUENCE</scope>
    <source>
        <strain evidence="5">CBS 560.94</strain>
    </source>
</reference>
<reference evidence="5" key="1">
    <citation type="journal article" date="2023" name="Mol. Phylogenet. Evol.">
        <title>Genome-scale phylogeny and comparative genomics of the fungal order Sordariales.</title>
        <authorList>
            <person name="Hensen N."/>
            <person name="Bonometti L."/>
            <person name="Westerberg I."/>
            <person name="Brannstrom I.O."/>
            <person name="Guillou S."/>
            <person name="Cros-Aarteil S."/>
            <person name="Calhoun S."/>
            <person name="Haridas S."/>
            <person name="Kuo A."/>
            <person name="Mondo S."/>
            <person name="Pangilinan J."/>
            <person name="Riley R."/>
            <person name="LaButti K."/>
            <person name="Andreopoulos B."/>
            <person name="Lipzen A."/>
            <person name="Chen C."/>
            <person name="Yan M."/>
            <person name="Daum C."/>
            <person name="Ng V."/>
            <person name="Clum A."/>
            <person name="Steindorff A."/>
            <person name="Ohm R.A."/>
            <person name="Martin F."/>
            <person name="Silar P."/>
            <person name="Natvig D.O."/>
            <person name="Lalanne C."/>
            <person name="Gautier V."/>
            <person name="Ament-Velasquez S.L."/>
            <person name="Kruys A."/>
            <person name="Hutchinson M.I."/>
            <person name="Powell A.J."/>
            <person name="Barry K."/>
            <person name="Miller A.N."/>
            <person name="Grigoriev I.V."/>
            <person name="Debuchy R."/>
            <person name="Gladieux P."/>
            <person name="Hiltunen Thoren M."/>
            <person name="Johannesson H."/>
        </authorList>
    </citation>
    <scope>NUCLEOTIDE SEQUENCE</scope>
    <source>
        <strain evidence="5">CBS 560.94</strain>
    </source>
</reference>
<evidence type="ECO:0000259" key="2">
    <source>
        <dbReference type="Pfam" id="PF00501"/>
    </source>
</evidence>
<feature type="domain" description="AMP-dependent synthetase/ligase" evidence="2">
    <location>
        <begin position="74"/>
        <end position="485"/>
    </location>
</feature>
<dbReference type="Proteomes" id="UP001278500">
    <property type="component" value="Unassembled WGS sequence"/>
</dbReference>
<dbReference type="InterPro" id="IPR000873">
    <property type="entry name" value="AMP-dep_synth/lig_dom"/>
</dbReference>
<evidence type="ECO:0000256" key="1">
    <source>
        <dbReference type="ARBA" id="ARBA00006432"/>
    </source>
</evidence>
<dbReference type="PANTHER" id="PTHR43347">
    <property type="entry name" value="ACYL-COA SYNTHETASE"/>
    <property type="match status" value="1"/>
</dbReference>
<dbReference type="InterPro" id="IPR025110">
    <property type="entry name" value="AMP-bd_C"/>
</dbReference>
<proteinExistence type="inferred from homology"/>
<comment type="similarity">
    <text evidence="1">Belongs to the ATP-dependent AMP-binding enzyme family.</text>
</comment>
<dbReference type="AlphaFoldDB" id="A0AAE0JLZ0"/>
<protein>
    <recommendedName>
        <fullName evidence="7">Acetyl-CoA synthetase-like protein</fullName>
    </recommendedName>
</protein>
<keyword evidence="6" id="KW-1185">Reference proteome</keyword>
<dbReference type="InterPro" id="IPR042099">
    <property type="entry name" value="ANL_N_sf"/>
</dbReference>
<evidence type="ECO:0000259" key="3">
    <source>
        <dbReference type="Pfam" id="PF13193"/>
    </source>
</evidence>
<evidence type="ECO:0008006" key="7">
    <source>
        <dbReference type="Google" id="ProtNLM"/>
    </source>
</evidence>
<dbReference type="GO" id="GO:0050218">
    <property type="term" value="F:propionate-CoA ligase activity"/>
    <property type="evidence" value="ECO:0007669"/>
    <property type="project" value="TreeGrafter"/>
</dbReference>
<gene>
    <name evidence="5" type="ORF">B0H65DRAFT_122465</name>
</gene>
<evidence type="ECO:0000313" key="6">
    <source>
        <dbReference type="Proteomes" id="UP001278500"/>
    </source>
</evidence>
<dbReference type="PANTHER" id="PTHR43347:SF3">
    <property type="entry name" value="ACYL-COA SYNTHETASE SHORT-CHAIN FAMILY MEMBER 3, MITOCHONDRIAL"/>
    <property type="match status" value="1"/>
</dbReference>
<dbReference type="Gene3D" id="3.30.300.30">
    <property type="match status" value="1"/>
</dbReference>
<dbReference type="InterPro" id="IPR045851">
    <property type="entry name" value="AMP-bd_C_sf"/>
</dbReference>
<evidence type="ECO:0000313" key="5">
    <source>
        <dbReference type="EMBL" id="KAK3351462.1"/>
    </source>
</evidence>
<dbReference type="InterPro" id="IPR032387">
    <property type="entry name" value="ACAS_N"/>
</dbReference>
<dbReference type="SUPFAM" id="SSF56801">
    <property type="entry name" value="Acetyl-CoA synthetase-like"/>
    <property type="match status" value="1"/>
</dbReference>
<dbReference type="GeneID" id="87857850"/>